<dbReference type="FunFam" id="3.30.420.10:FF:000045">
    <property type="entry name" value="3'-5' exonuclease DinG"/>
    <property type="match status" value="1"/>
</dbReference>
<dbReference type="EMBL" id="JACHHH010000006">
    <property type="protein sequence ID" value="MBB6041354.1"/>
    <property type="molecule type" value="Genomic_DNA"/>
</dbReference>
<dbReference type="InterPro" id="IPR012340">
    <property type="entry name" value="NA-bd_OB-fold"/>
</dbReference>
<reference evidence="15 16" key="1">
    <citation type="submission" date="2020-08" db="EMBL/GenBank/DDBJ databases">
        <title>Genomic Encyclopedia of Type Strains, Phase IV (KMG-IV): sequencing the most valuable type-strain genomes for metagenomic binning, comparative biology and taxonomic classification.</title>
        <authorList>
            <person name="Goeker M."/>
        </authorList>
    </citation>
    <scope>NUCLEOTIDE SEQUENCE [LARGE SCALE GENOMIC DNA]</scope>
    <source>
        <strain evidence="15 16">DSM 17245</strain>
    </source>
</reference>
<comment type="catalytic activity">
    <reaction evidence="10 11">
        <text>DNA(n) + a 2'-deoxyribonucleoside 5'-triphosphate = DNA(n+1) + diphosphate</text>
        <dbReference type="Rhea" id="RHEA:22508"/>
        <dbReference type="Rhea" id="RHEA-COMP:17339"/>
        <dbReference type="Rhea" id="RHEA-COMP:17340"/>
        <dbReference type="ChEBI" id="CHEBI:33019"/>
        <dbReference type="ChEBI" id="CHEBI:61560"/>
        <dbReference type="ChEBI" id="CHEBI:173112"/>
        <dbReference type="EC" id="2.7.7.7"/>
    </reaction>
</comment>
<keyword evidence="6 11" id="KW-0540">Nuclease</keyword>
<dbReference type="EC" id="2.7.7.7" evidence="11"/>
<dbReference type="SMART" id="SM00481">
    <property type="entry name" value="POLIIIAc"/>
    <property type="match status" value="1"/>
</dbReference>
<sequence>MKQFFQVFQELTVSEHLRGMFLNTTISRITLKKDRSKLSIYLHSDHLLERSDIREMEEAIYKQLFIGKKIAICIRESFHLSSQYTAKVLYEFYEKSLLEELKERNILLYQMMKQGEMEWREDDRLSLILEEQILFQKEEKECVRVIQKIFEERCGVPIHFTIQFVPAKKKDEEEADRAIASLYSSGNPGYSEEGLSDIYPGAEESAAYPGTADRAIQDGEAASLSQESSALSDGNSSSEKFAGQGQDFDAVKNAGNTHDVLAKNSANTALEKKSIEDSLKQKTSSGEKSFEKKGFEKKGFNKGKFQFKRSDHSDVYYGRDFSDTPIPLKDIPEDGGLVTVEGLIIQVDERTTRSGKTIFSFSFTDDTDSLASKIFVEEENLDEARAFLKKDNSICIKGTMEYDSYDQEMELAHVQGIKKSSFTRKKREDLEKEKRVELHLHTKMSDMDGVSDIEKYIDRALDFGMPAMAITDHGVVQAFPDAMAYLKKIGRQKDLQLIYGMEGYLVNDLDSIVKNACKRDLSSTTVVFDLETTGFDPRVNHIIEIGAVKIENGKIIDRMDVFVNPGVPIPFRITQLTSIDDSMVMDAKGIEEVLPQFLDFAKDAILVAHNADFDYHFVSTKAKALNIPFSAPVIDTVALSRLLLPRLNRFKLDTVAKELKIELLHHHRAVDDAEATARIYLKELEILEQRGVSSLEEIDSLEVDQVGKVRKLPSYHIILLAKNDIGRINLYRLVSLSHLQYFRMKPRIPKSLLKKYREGLIIGSACSSGELFQAMVRGADDQQLLEIASFYDYLEIQPLGNNAYMLESDRFSAETEEDLIAYNKKIIALGEQLKKPVCATCDAHYADEENDVLRRIVLATKGMTDEEGEARLFFRSTTEMLEEFSYLDSNTQKQVVIDNPLKIMKMCEPIKPVRPDKCPPIIEHSDETLRQICYETAHKIYGPNLPAMVENRLETELNSIISNGYSVMYIIAQKLVDKSNEDGYLVGSRGSVGSSFAATMAHITEVNPLPPHYVCPNCYYTDFDSEEVKSYSGMAGYDMPSKICPHCGTVLNRLGFDIPFETFLGFDGDKEPDIDLNFSGEYQARAHAYTGAIFGEENTYKAGTIGTLAEKTAYGMIKKFYEERGEKKRTAELNRLVAGITGIRRTTGQHPGGIVVLPHGEDINTFTPVQHPANDTESPIITTHFDYHKIDHNLLKLDILGHDDPTMIRKLQDLTGLDPVKDIPLDSPEVMSLFQSTEALGISPADIQGVELGCLGIPEFGTQFAMQMVQDTKPKYLSDLIRISGLSHGTDVYLNNAQDLILSGVTTLREAICCRDDIMVYLMHMGLEPGESFNIMEATRKHKPLKDEWCEHMLEHGVPQWYIDACKKIKYMFPKAHAAAYVMMAYRVAYCKVFYPKEYYTAYYTVRADGFDFDKMCFGVEKLRFHIKEYSAREKLSATDQLCLRDMKICEEMYARGIQFAPLDIYKAKAKDFQITENGEIMPSFSCIAGLGEAVAQGLEEGAKYGKYLSKDDFIQRTHCPKAFADKFHELGLLGDIPLSNQMSLFDL</sequence>
<evidence type="ECO:0000256" key="8">
    <source>
        <dbReference type="ARBA" id="ARBA00022839"/>
    </source>
</evidence>
<dbReference type="InterPro" id="IPR004013">
    <property type="entry name" value="PHP_dom"/>
</dbReference>
<dbReference type="GO" id="GO:0003887">
    <property type="term" value="F:DNA-directed DNA polymerase activity"/>
    <property type="evidence" value="ECO:0007669"/>
    <property type="project" value="UniProtKB-UniRule"/>
</dbReference>
<dbReference type="InterPro" id="IPR036397">
    <property type="entry name" value="RNaseH_sf"/>
</dbReference>
<dbReference type="GO" id="GO:0003677">
    <property type="term" value="F:DNA binding"/>
    <property type="evidence" value="ECO:0007669"/>
    <property type="project" value="UniProtKB-UniRule"/>
</dbReference>
<dbReference type="Gene3D" id="3.30.1900.20">
    <property type="match status" value="2"/>
</dbReference>
<dbReference type="Gene3D" id="2.40.50.140">
    <property type="entry name" value="Nucleic acid-binding proteins"/>
    <property type="match status" value="1"/>
</dbReference>
<dbReference type="Pfam" id="PF14579">
    <property type="entry name" value="HHH_6"/>
    <property type="match status" value="1"/>
</dbReference>
<dbReference type="GeneID" id="85014874"/>
<keyword evidence="8 11" id="KW-0269">Exonuclease</keyword>
<evidence type="ECO:0000259" key="13">
    <source>
        <dbReference type="SMART" id="SM00479"/>
    </source>
</evidence>
<dbReference type="InterPro" id="IPR013520">
    <property type="entry name" value="Ribonucl_H"/>
</dbReference>
<dbReference type="Gene3D" id="3.20.20.140">
    <property type="entry name" value="Metal-dependent hydrolases"/>
    <property type="match status" value="2"/>
</dbReference>
<dbReference type="InterPro" id="IPR029460">
    <property type="entry name" value="DNAPol_HHH"/>
</dbReference>
<dbReference type="CDD" id="cd06127">
    <property type="entry name" value="DEDDh"/>
    <property type="match status" value="1"/>
</dbReference>
<evidence type="ECO:0000259" key="14">
    <source>
        <dbReference type="SMART" id="SM00481"/>
    </source>
</evidence>
<dbReference type="GO" id="GO:0005737">
    <property type="term" value="C:cytoplasm"/>
    <property type="evidence" value="ECO:0007669"/>
    <property type="project" value="UniProtKB-SubCell"/>
</dbReference>
<keyword evidence="5 11" id="KW-0235">DNA replication</keyword>
<dbReference type="SMART" id="SM00479">
    <property type="entry name" value="EXOIII"/>
    <property type="match status" value="1"/>
</dbReference>
<feature type="region of interest" description="Disordered" evidence="12">
    <location>
        <begin position="220"/>
        <end position="243"/>
    </location>
</feature>
<evidence type="ECO:0000256" key="10">
    <source>
        <dbReference type="ARBA" id="ARBA00049244"/>
    </source>
</evidence>
<dbReference type="InterPro" id="IPR004805">
    <property type="entry name" value="DnaE2/DnaE/PolC"/>
</dbReference>
<dbReference type="PANTHER" id="PTHR32294:SF5">
    <property type="entry name" value="DNA POLYMERASE III POLC-TYPE"/>
    <property type="match status" value="1"/>
</dbReference>
<dbReference type="Gene3D" id="1.10.150.870">
    <property type="match status" value="1"/>
</dbReference>
<evidence type="ECO:0000313" key="15">
    <source>
        <dbReference type="EMBL" id="MBB6041354.1"/>
    </source>
</evidence>
<dbReference type="InterPro" id="IPR044923">
    <property type="entry name" value="PolC_middle_finger_sf"/>
</dbReference>
<keyword evidence="3 11" id="KW-0808">Transferase</keyword>
<dbReference type="Gene3D" id="1.10.150.700">
    <property type="entry name" value="PolC, middle finger domain"/>
    <property type="match status" value="2"/>
</dbReference>
<dbReference type="CDD" id="cd04484">
    <property type="entry name" value="polC_OBF"/>
    <property type="match status" value="1"/>
</dbReference>
<comment type="caution">
    <text evidence="15">The sequence shown here is derived from an EMBL/GenBank/DDBJ whole genome shotgun (WGS) entry which is preliminary data.</text>
</comment>
<protein>
    <recommendedName>
        <fullName evidence="11">DNA polymerase III PolC-type</fullName>
        <shortName evidence="11">PolIII</shortName>
        <ecNumber evidence="11">2.7.7.7</ecNumber>
    </recommendedName>
</protein>
<gene>
    <name evidence="11" type="primary">polC</name>
    <name evidence="15" type="ORF">HNQ46_001334</name>
</gene>
<dbReference type="Pfam" id="PF02811">
    <property type="entry name" value="PHP"/>
    <property type="match status" value="1"/>
</dbReference>
<dbReference type="CDD" id="cd07435">
    <property type="entry name" value="PHP_PolIIIA_POLC"/>
    <property type="match status" value="1"/>
</dbReference>
<name>A0A7W9SFR2_9FIRM</name>
<dbReference type="InterPro" id="IPR040982">
    <property type="entry name" value="DNA_pol3_finger"/>
</dbReference>
<comment type="subcellular location">
    <subcellularLocation>
        <location evidence="11">Cytoplasm</location>
    </subcellularLocation>
</comment>
<dbReference type="GO" id="GO:0008408">
    <property type="term" value="F:3'-5' exonuclease activity"/>
    <property type="evidence" value="ECO:0007669"/>
    <property type="project" value="UniProtKB-UniRule"/>
</dbReference>
<feature type="domain" description="Exonuclease" evidence="13">
    <location>
        <begin position="524"/>
        <end position="689"/>
    </location>
</feature>
<comment type="function">
    <text evidence="1 11">Required for replicative DNA synthesis. This DNA polymerase also exhibits 3' to 5' exonuclease activity.</text>
</comment>
<evidence type="ECO:0000256" key="4">
    <source>
        <dbReference type="ARBA" id="ARBA00022695"/>
    </source>
</evidence>
<dbReference type="Proteomes" id="UP000522163">
    <property type="component" value="Unassembled WGS sequence"/>
</dbReference>
<dbReference type="NCBIfam" id="TIGR01405">
    <property type="entry name" value="polC_Gram_pos"/>
    <property type="match status" value="1"/>
</dbReference>
<dbReference type="NCBIfam" id="TIGR00573">
    <property type="entry name" value="dnaq"/>
    <property type="match status" value="1"/>
</dbReference>
<dbReference type="InterPro" id="IPR028112">
    <property type="entry name" value="DNA_PolC-type_N_I"/>
</dbReference>
<dbReference type="Pfam" id="PF00929">
    <property type="entry name" value="RNase_T"/>
    <property type="match status" value="1"/>
</dbReference>
<dbReference type="InterPro" id="IPR011708">
    <property type="entry name" value="DNA_pol3_alpha_NTPase_dom"/>
</dbReference>
<organism evidence="15 16">
    <name type="scientific">Oribacterium sinus</name>
    <dbReference type="NCBI Taxonomy" id="237576"/>
    <lineage>
        <taxon>Bacteria</taxon>
        <taxon>Bacillati</taxon>
        <taxon>Bacillota</taxon>
        <taxon>Clostridia</taxon>
        <taxon>Lachnospirales</taxon>
        <taxon>Lachnospiraceae</taxon>
        <taxon>Oribacterium</taxon>
    </lineage>
</organism>
<evidence type="ECO:0000256" key="12">
    <source>
        <dbReference type="SAM" id="MobiDB-lite"/>
    </source>
</evidence>
<evidence type="ECO:0000313" key="16">
    <source>
        <dbReference type="Proteomes" id="UP000522163"/>
    </source>
</evidence>
<feature type="domain" description="Polymerase/histidinol phosphatase N-terminal" evidence="14">
    <location>
        <begin position="436"/>
        <end position="507"/>
    </location>
</feature>
<evidence type="ECO:0000256" key="1">
    <source>
        <dbReference type="ARBA" id="ARBA00003452"/>
    </source>
</evidence>
<dbReference type="Pfam" id="PF07733">
    <property type="entry name" value="DNA_pol3_alpha"/>
    <property type="match status" value="2"/>
</dbReference>
<dbReference type="HAMAP" id="MF_00356">
    <property type="entry name" value="DNApol_PolC"/>
    <property type="match status" value="1"/>
</dbReference>
<evidence type="ECO:0000256" key="5">
    <source>
        <dbReference type="ARBA" id="ARBA00022705"/>
    </source>
</evidence>
<dbReference type="Pfam" id="PF17657">
    <property type="entry name" value="DNA_pol3_finger"/>
    <property type="match status" value="1"/>
</dbReference>
<evidence type="ECO:0000256" key="2">
    <source>
        <dbReference type="ARBA" id="ARBA00022490"/>
    </source>
</evidence>
<evidence type="ECO:0000256" key="3">
    <source>
        <dbReference type="ARBA" id="ARBA00022679"/>
    </source>
</evidence>
<dbReference type="InterPro" id="IPR012337">
    <property type="entry name" value="RNaseH-like_sf"/>
</dbReference>
<dbReference type="GO" id="GO:0006261">
    <property type="term" value="P:DNA-templated DNA replication"/>
    <property type="evidence" value="ECO:0007669"/>
    <property type="project" value="UniProtKB-UniRule"/>
</dbReference>
<keyword evidence="9 11" id="KW-0239">DNA-directed DNA polymerase</keyword>
<comment type="similarity">
    <text evidence="11">Belongs to the DNA polymerase type-C family. PolC subfamily.</text>
</comment>
<proteinExistence type="inferred from homology"/>
<dbReference type="RefSeq" id="WP_183683989.1">
    <property type="nucleotide sequence ID" value="NZ_JACHHH010000006.1"/>
</dbReference>
<evidence type="ECO:0000256" key="7">
    <source>
        <dbReference type="ARBA" id="ARBA00022801"/>
    </source>
</evidence>
<keyword evidence="2 11" id="KW-0963">Cytoplasm</keyword>
<evidence type="ECO:0000256" key="11">
    <source>
        <dbReference type="HAMAP-Rule" id="MF_00356"/>
    </source>
</evidence>
<dbReference type="Gene3D" id="3.30.420.10">
    <property type="entry name" value="Ribonuclease H-like superfamily/Ribonuclease H"/>
    <property type="match status" value="1"/>
</dbReference>
<accession>A0A7W9SFR2</accession>
<evidence type="ECO:0000256" key="9">
    <source>
        <dbReference type="ARBA" id="ARBA00022932"/>
    </source>
</evidence>
<evidence type="ECO:0000256" key="6">
    <source>
        <dbReference type="ARBA" id="ARBA00022722"/>
    </source>
</evidence>
<dbReference type="InterPro" id="IPR003141">
    <property type="entry name" value="Pol/His_phosphatase_N"/>
</dbReference>
<keyword evidence="4 11" id="KW-0548">Nucleotidyltransferase</keyword>
<feature type="compositionally biased region" description="Low complexity" evidence="12">
    <location>
        <begin position="220"/>
        <end position="232"/>
    </location>
</feature>
<dbReference type="SUPFAM" id="SSF53098">
    <property type="entry name" value="Ribonuclease H-like"/>
    <property type="match status" value="1"/>
</dbReference>
<dbReference type="PANTHER" id="PTHR32294">
    <property type="entry name" value="DNA POLYMERASE III SUBUNIT ALPHA"/>
    <property type="match status" value="1"/>
</dbReference>
<dbReference type="Pfam" id="PF14480">
    <property type="entry name" value="DNA_pol3_a_NI"/>
    <property type="match status" value="1"/>
</dbReference>
<dbReference type="InterPro" id="IPR006054">
    <property type="entry name" value="DnaQ"/>
</dbReference>
<dbReference type="NCBIfam" id="NF001688">
    <property type="entry name" value="PRK00448.1"/>
    <property type="match status" value="1"/>
</dbReference>
<keyword evidence="7 11" id="KW-0378">Hydrolase</keyword>
<dbReference type="InterPro" id="IPR006308">
    <property type="entry name" value="Pol_III_a_PolC-type_gram_pos"/>
</dbReference>